<evidence type="ECO:0000313" key="4">
    <source>
        <dbReference type="EMBL" id="KAF9541165.1"/>
    </source>
</evidence>
<gene>
    <name evidence="4" type="ORF">EC957_003357</name>
</gene>
<organism evidence="4 5">
    <name type="scientific">Mortierella hygrophila</name>
    <dbReference type="NCBI Taxonomy" id="979708"/>
    <lineage>
        <taxon>Eukaryota</taxon>
        <taxon>Fungi</taxon>
        <taxon>Fungi incertae sedis</taxon>
        <taxon>Mucoromycota</taxon>
        <taxon>Mortierellomycotina</taxon>
        <taxon>Mortierellomycetes</taxon>
        <taxon>Mortierellales</taxon>
        <taxon>Mortierellaceae</taxon>
        <taxon>Mortierella</taxon>
    </lineage>
</organism>
<feature type="transmembrane region" description="Helical" evidence="2">
    <location>
        <begin position="189"/>
        <end position="212"/>
    </location>
</feature>
<keyword evidence="3" id="KW-0732">Signal</keyword>
<keyword evidence="2" id="KW-0472">Membrane</keyword>
<reference evidence="4" key="1">
    <citation type="journal article" date="2020" name="Fungal Divers.">
        <title>Resolving the Mortierellaceae phylogeny through synthesis of multi-gene phylogenetics and phylogenomics.</title>
        <authorList>
            <person name="Vandepol N."/>
            <person name="Liber J."/>
            <person name="Desiro A."/>
            <person name="Na H."/>
            <person name="Kennedy M."/>
            <person name="Barry K."/>
            <person name="Grigoriev I.V."/>
            <person name="Miller A.N."/>
            <person name="O'Donnell K."/>
            <person name="Stajich J.E."/>
            <person name="Bonito G."/>
        </authorList>
    </citation>
    <scope>NUCLEOTIDE SEQUENCE</scope>
    <source>
        <strain evidence="4">NRRL 2591</strain>
    </source>
</reference>
<feature type="region of interest" description="Disordered" evidence="1">
    <location>
        <begin position="268"/>
        <end position="313"/>
    </location>
</feature>
<evidence type="ECO:0000256" key="3">
    <source>
        <dbReference type="SAM" id="SignalP"/>
    </source>
</evidence>
<feature type="chain" id="PRO_5040260221" description="Mid2 domain-containing protein" evidence="3">
    <location>
        <begin position="25"/>
        <end position="313"/>
    </location>
</feature>
<sequence length="313" mass="33416">MARWTITAAAAVLLITLTPTLISAAVEFLPDSAPTMDMIFEAEDKYLVDTIELNKCHNTFSLADTSKYNAITAQEDDMGVNFYMDDKCEEYDFSILSQITEYQGAFASVKYTGEYKDAKPGFYENREFSETVFPDAVGTPDATPAPDTTNPNTGAGSGTGTHPAEGTSTALAGLAADGSTTFTNPSVGLAVGMGIIGTVVVAGIVALSVVVYRKYGGKKGGDGRAFMTLSTGRDDYDEETGLAGENGPHSSALMQSRVGVSFDDERYPHNYRDEAEKSDDEDEVGLGGYPQVPEGPIQYSHEKGTLPQNIRAP</sequence>
<keyword evidence="2" id="KW-1133">Transmembrane helix</keyword>
<comment type="caution">
    <text evidence="4">The sequence shown here is derived from an EMBL/GenBank/DDBJ whole genome shotgun (WGS) entry which is preliminary data.</text>
</comment>
<feature type="signal peptide" evidence="3">
    <location>
        <begin position="1"/>
        <end position="24"/>
    </location>
</feature>
<keyword evidence="5" id="KW-1185">Reference proteome</keyword>
<dbReference type="Proteomes" id="UP000723463">
    <property type="component" value="Unassembled WGS sequence"/>
</dbReference>
<evidence type="ECO:0000256" key="1">
    <source>
        <dbReference type="SAM" id="MobiDB-lite"/>
    </source>
</evidence>
<feature type="compositionally biased region" description="Low complexity" evidence="1">
    <location>
        <begin position="134"/>
        <end position="154"/>
    </location>
</feature>
<accession>A0A9P6F397</accession>
<proteinExistence type="predicted"/>
<evidence type="ECO:0000256" key="2">
    <source>
        <dbReference type="SAM" id="Phobius"/>
    </source>
</evidence>
<name>A0A9P6F397_9FUNG</name>
<dbReference type="EMBL" id="JAAAXW010000175">
    <property type="protein sequence ID" value="KAF9541165.1"/>
    <property type="molecule type" value="Genomic_DNA"/>
</dbReference>
<protein>
    <recommendedName>
        <fullName evidence="6">Mid2 domain-containing protein</fullName>
    </recommendedName>
</protein>
<evidence type="ECO:0000313" key="5">
    <source>
        <dbReference type="Proteomes" id="UP000723463"/>
    </source>
</evidence>
<keyword evidence="2" id="KW-0812">Transmembrane</keyword>
<dbReference type="AlphaFoldDB" id="A0A9P6F397"/>
<feature type="region of interest" description="Disordered" evidence="1">
    <location>
        <begin position="134"/>
        <end position="167"/>
    </location>
</feature>
<evidence type="ECO:0008006" key="6">
    <source>
        <dbReference type="Google" id="ProtNLM"/>
    </source>
</evidence>